<evidence type="ECO:0000313" key="2">
    <source>
        <dbReference type="EMBL" id="KIL56300.1"/>
    </source>
</evidence>
<gene>
    <name evidence="2" type="ORF">M378DRAFT_17209</name>
</gene>
<sequence>MFPQVPKSANGASDKRDPVISKPPQASTTRRPSTSNQIFRTPGAGVHVESAHFTGGGHAFGNNGVVNNTFMYGDGQFTKIERNLICDYIENLAVLPDITVQLKKNALVRTPL</sequence>
<feature type="compositionally biased region" description="Polar residues" evidence="1">
    <location>
        <begin position="24"/>
        <end position="39"/>
    </location>
</feature>
<feature type="region of interest" description="Disordered" evidence="1">
    <location>
        <begin position="1"/>
        <end position="40"/>
    </location>
</feature>
<protein>
    <submittedName>
        <fullName evidence="2">Uncharacterized protein</fullName>
    </submittedName>
</protein>
<name>A0A0C2S0Y5_AMAMK</name>
<organism evidence="2 3">
    <name type="scientific">Amanita muscaria (strain Koide BX008)</name>
    <dbReference type="NCBI Taxonomy" id="946122"/>
    <lineage>
        <taxon>Eukaryota</taxon>
        <taxon>Fungi</taxon>
        <taxon>Dikarya</taxon>
        <taxon>Basidiomycota</taxon>
        <taxon>Agaricomycotina</taxon>
        <taxon>Agaricomycetes</taxon>
        <taxon>Agaricomycetidae</taxon>
        <taxon>Agaricales</taxon>
        <taxon>Pluteineae</taxon>
        <taxon>Amanitaceae</taxon>
        <taxon>Amanita</taxon>
    </lineage>
</organism>
<dbReference type="InParanoid" id="A0A0C2S0Y5"/>
<evidence type="ECO:0000256" key="1">
    <source>
        <dbReference type="SAM" id="MobiDB-lite"/>
    </source>
</evidence>
<accession>A0A0C2S0Y5</accession>
<evidence type="ECO:0000313" key="3">
    <source>
        <dbReference type="Proteomes" id="UP000054549"/>
    </source>
</evidence>
<proteinExistence type="predicted"/>
<dbReference type="AlphaFoldDB" id="A0A0C2S0Y5"/>
<dbReference type="EMBL" id="KN818432">
    <property type="protein sequence ID" value="KIL56300.1"/>
    <property type="molecule type" value="Genomic_DNA"/>
</dbReference>
<dbReference type="Proteomes" id="UP000054549">
    <property type="component" value="Unassembled WGS sequence"/>
</dbReference>
<keyword evidence="3" id="KW-1185">Reference proteome</keyword>
<reference evidence="2 3" key="1">
    <citation type="submission" date="2014-04" db="EMBL/GenBank/DDBJ databases">
        <title>Evolutionary Origins and Diversification of the Mycorrhizal Mutualists.</title>
        <authorList>
            <consortium name="DOE Joint Genome Institute"/>
            <consortium name="Mycorrhizal Genomics Consortium"/>
            <person name="Kohler A."/>
            <person name="Kuo A."/>
            <person name="Nagy L.G."/>
            <person name="Floudas D."/>
            <person name="Copeland A."/>
            <person name="Barry K.W."/>
            <person name="Cichocki N."/>
            <person name="Veneault-Fourrey C."/>
            <person name="LaButti K."/>
            <person name="Lindquist E.A."/>
            <person name="Lipzen A."/>
            <person name="Lundell T."/>
            <person name="Morin E."/>
            <person name="Murat C."/>
            <person name="Riley R."/>
            <person name="Ohm R."/>
            <person name="Sun H."/>
            <person name="Tunlid A."/>
            <person name="Henrissat B."/>
            <person name="Grigoriev I.V."/>
            <person name="Hibbett D.S."/>
            <person name="Martin F."/>
        </authorList>
    </citation>
    <scope>NUCLEOTIDE SEQUENCE [LARGE SCALE GENOMIC DNA]</scope>
    <source>
        <strain evidence="2 3">Koide BX008</strain>
    </source>
</reference>
<dbReference type="HOGENOM" id="CLU_2145210_0_0_1"/>